<dbReference type="Gene3D" id="3.30.230.10">
    <property type="match status" value="1"/>
</dbReference>
<evidence type="ECO:0000256" key="4">
    <source>
        <dbReference type="ARBA" id="ARBA00022917"/>
    </source>
</evidence>
<dbReference type="InterPro" id="IPR041095">
    <property type="entry name" value="EFG_II"/>
</dbReference>
<dbReference type="InterPro" id="IPR020568">
    <property type="entry name" value="Ribosomal_Su5_D2-typ_SF"/>
</dbReference>
<dbReference type="SMART" id="SM00889">
    <property type="entry name" value="EFG_IV"/>
    <property type="match status" value="1"/>
</dbReference>
<dbReference type="HAMAP" id="MF_00054_B">
    <property type="entry name" value="EF_G_EF_2_B"/>
    <property type="match status" value="1"/>
</dbReference>
<dbReference type="GO" id="GO:0003746">
    <property type="term" value="F:translation elongation factor activity"/>
    <property type="evidence" value="ECO:0007669"/>
    <property type="project" value="UniProtKB-UniRule"/>
</dbReference>
<dbReference type="NCBIfam" id="TIGR00484">
    <property type="entry name" value="EF-G"/>
    <property type="match status" value="1"/>
</dbReference>
<keyword evidence="4 7" id="KW-0648">Protein biosynthesis</keyword>
<evidence type="ECO:0000313" key="10">
    <source>
        <dbReference type="Proteomes" id="UP000467006"/>
    </source>
</evidence>
<dbReference type="NCBIfam" id="TIGR00231">
    <property type="entry name" value="small_GTP"/>
    <property type="match status" value="1"/>
</dbReference>
<dbReference type="SMART" id="SM00838">
    <property type="entry name" value="EFG_C"/>
    <property type="match status" value="1"/>
</dbReference>
<dbReference type="GO" id="GO:0032790">
    <property type="term" value="P:ribosome disassembly"/>
    <property type="evidence" value="ECO:0007669"/>
    <property type="project" value="TreeGrafter"/>
</dbReference>
<reference evidence="9 10" key="1">
    <citation type="journal article" date="2019" name="Emerg. Microbes Infect.">
        <title>Comprehensive subspecies identification of 175 nontuberculous mycobacteria species based on 7547 genomic profiles.</title>
        <authorList>
            <person name="Matsumoto Y."/>
            <person name="Kinjo T."/>
            <person name="Motooka D."/>
            <person name="Nabeya D."/>
            <person name="Jung N."/>
            <person name="Uechi K."/>
            <person name="Horii T."/>
            <person name="Iida T."/>
            <person name="Fujita J."/>
            <person name="Nakamura S."/>
        </authorList>
    </citation>
    <scope>NUCLEOTIDE SEQUENCE [LARGE SCALE GENOMIC DNA]</scope>
    <source>
        <strain evidence="9 10">JCM 6396</strain>
    </source>
</reference>
<dbReference type="AlphaFoldDB" id="A0A7I7K3D6"/>
<dbReference type="FunFam" id="3.30.230.10:FF:000003">
    <property type="entry name" value="Elongation factor G"/>
    <property type="match status" value="1"/>
</dbReference>
<keyword evidence="3 7" id="KW-0251">Elongation factor</keyword>
<protein>
    <recommendedName>
        <fullName evidence="7 8">Elongation factor G</fullName>
        <shortName evidence="7">EF-G</shortName>
    </recommendedName>
</protein>
<dbReference type="InterPro" id="IPR027417">
    <property type="entry name" value="P-loop_NTPase"/>
</dbReference>
<accession>A0A7I7K3D6</accession>
<proteinExistence type="inferred from homology"/>
<dbReference type="PANTHER" id="PTHR43261:SF1">
    <property type="entry name" value="RIBOSOME-RELEASING FACTOR 2, MITOCHONDRIAL"/>
    <property type="match status" value="1"/>
</dbReference>
<dbReference type="Gene3D" id="3.30.70.240">
    <property type="match status" value="1"/>
</dbReference>
<dbReference type="CDD" id="cd03713">
    <property type="entry name" value="EFG_mtEFG_C"/>
    <property type="match status" value="1"/>
</dbReference>
<evidence type="ECO:0000256" key="7">
    <source>
        <dbReference type="HAMAP-Rule" id="MF_00054"/>
    </source>
</evidence>
<dbReference type="Gene3D" id="3.30.70.870">
    <property type="entry name" value="Elongation Factor G (Translational Gtpase), domain 3"/>
    <property type="match status" value="1"/>
</dbReference>
<feature type="binding site" evidence="7">
    <location>
        <begin position="20"/>
        <end position="27"/>
    </location>
    <ligand>
        <name>GTP</name>
        <dbReference type="ChEBI" id="CHEBI:37565"/>
    </ligand>
</feature>
<dbReference type="CDD" id="cd16262">
    <property type="entry name" value="EFG_III"/>
    <property type="match status" value="1"/>
</dbReference>
<dbReference type="InterPro" id="IPR004540">
    <property type="entry name" value="Transl_elong_EFG/EF2"/>
</dbReference>
<dbReference type="InterPro" id="IPR009022">
    <property type="entry name" value="EFG_III"/>
</dbReference>
<dbReference type="CDD" id="cd01434">
    <property type="entry name" value="EFG_mtEFG1_IV"/>
    <property type="match status" value="1"/>
</dbReference>
<dbReference type="NCBIfam" id="NF009381">
    <property type="entry name" value="PRK12740.1-5"/>
    <property type="match status" value="1"/>
</dbReference>
<gene>
    <name evidence="7 9" type="primary">fusA</name>
    <name evidence="9" type="ORF">MDUV_34330</name>
</gene>
<dbReference type="KEGG" id="mdu:MDUV_34330"/>
<dbReference type="PROSITE" id="PS51722">
    <property type="entry name" value="G_TR_2"/>
    <property type="match status" value="1"/>
</dbReference>
<dbReference type="OrthoDB" id="9801472at2"/>
<dbReference type="InterPro" id="IPR014721">
    <property type="entry name" value="Ribsml_uS5_D2-typ_fold_subgr"/>
</dbReference>
<feature type="binding site" evidence="7">
    <location>
        <begin position="84"/>
        <end position="88"/>
    </location>
    <ligand>
        <name>GTP</name>
        <dbReference type="ChEBI" id="CHEBI:37565"/>
    </ligand>
</feature>
<dbReference type="InterPro" id="IPR005517">
    <property type="entry name" value="Transl_elong_EFG/EF2_IV"/>
</dbReference>
<dbReference type="InterPro" id="IPR047872">
    <property type="entry name" value="EFG_IV"/>
</dbReference>
<sequence length="701" mass="77526">MAQKDVLTDLNRVRNIGIMAHIDAGKTTTTERILYYTGVNYKIGETHDGASTTDWMEQEQERGITITSAAVTCFWNDNQINIIDTPGHVDFTVEVERSLRVLDGAVAVFDGKEGVEPQSEQVWRQADKYDVPRICFVNKMDKLGADFYFTVRTIEERLGAKPLVIQLPIGAENDFIGIIDLVEMKAKVWRGETALGEKYEVEDIPAELAEQADEYRTKLLETVAETDEELLEKYFGGEELTVDEIKGAIRKLTVASELYPVLCGSAFKNKGVQPMLDAVIDYLPSPLDVENVQGHVPNKEDEVITRRPSTDEPFSALAFKIAVHPFFGKLTYVRVYSGTVESGSQVVNSTKGKKERLGKLFQMHANKENPVERASAGHIYAVIGLKDTTTGDTLSDANEQIVLESMTFPDPVIEVAIEPKTKSDQEKLGTAIQKLAEEDPTFKVHLDQETGQTVIGGMGELHLDILVDRMRREFKVEANVGKPQVAYRETIKRKVEKVEFTHKKQTGGSGQFAKVLIDLEPFSGEDGATYEFENKVTGGRIPREYIPSVDAGAQDAMQYGVLAGYPLVNLKVTLLDGAFHEVDSSEMAFKVAGSQVLKKAAQAAQPVILEPIMAVEVTTPEDYMGEVIGDLNSRRGQIQAMEERSGARVVKAQVPLSEMFGYVGDLRSKTQGRANYSMVFDSYAEVPANVSKEIIAKATGQ</sequence>
<dbReference type="InterPro" id="IPR031157">
    <property type="entry name" value="G_TR_CS"/>
</dbReference>
<keyword evidence="2 7" id="KW-0547">Nucleotide-binding</keyword>
<dbReference type="PANTHER" id="PTHR43261">
    <property type="entry name" value="TRANSLATION ELONGATION FACTOR G-RELATED"/>
    <property type="match status" value="1"/>
</dbReference>
<dbReference type="CDD" id="cd04088">
    <property type="entry name" value="EFG_mtEFG_II"/>
    <property type="match status" value="1"/>
</dbReference>
<dbReference type="InterPro" id="IPR005225">
    <property type="entry name" value="Small_GTP-bd"/>
</dbReference>
<dbReference type="InterPro" id="IPR009000">
    <property type="entry name" value="Transl_B-barrel_sf"/>
</dbReference>
<evidence type="ECO:0000256" key="1">
    <source>
        <dbReference type="ARBA" id="ARBA00005870"/>
    </source>
</evidence>
<feature type="binding site" evidence="7">
    <location>
        <begin position="138"/>
        <end position="141"/>
    </location>
    <ligand>
        <name>GTP</name>
        <dbReference type="ChEBI" id="CHEBI:37565"/>
    </ligand>
</feature>
<dbReference type="RefSeq" id="WP_098002443.1">
    <property type="nucleotide sequence ID" value="NZ_AP022563.1"/>
</dbReference>
<keyword evidence="10" id="KW-1185">Reference proteome</keyword>
<evidence type="ECO:0000256" key="5">
    <source>
        <dbReference type="ARBA" id="ARBA00023134"/>
    </source>
</evidence>
<keyword evidence="7" id="KW-0963">Cytoplasm</keyword>
<evidence type="ECO:0000256" key="6">
    <source>
        <dbReference type="ARBA" id="ARBA00024731"/>
    </source>
</evidence>
<evidence type="ECO:0000256" key="8">
    <source>
        <dbReference type="NCBIfam" id="TIGR00484"/>
    </source>
</evidence>
<name>A0A7I7K3D6_9MYCO</name>
<dbReference type="SUPFAM" id="SSF50447">
    <property type="entry name" value="Translation proteins"/>
    <property type="match status" value="1"/>
</dbReference>
<dbReference type="PROSITE" id="PS00301">
    <property type="entry name" value="G_TR_1"/>
    <property type="match status" value="1"/>
</dbReference>
<dbReference type="Gene3D" id="2.40.30.10">
    <property type="entry name" value="Translation factors"/>
    <property type="match status" value="1"/>
</dbReference>
<dbReference type="Proteomes" id="UP000467006">
    <property type="component" value="Chromosome"/>
</dbReference>
<dbReference type="SUPFAM" id="SSF52540">
    <property type="entry name" value="P-loop containing nucleoside triphosphate hydrolases"/>
    <property type="match status" value="1"/>
</dbReference>
<comment type="subcellular location">
    <subcellularLocation>
        <location evidence="7">Cytoplasm</location>
    </subcellularLocation>
</comment>
<comment type="function">
    <text evidence="6 7">Catalyzes the GTP-dependent ribosomal translocation step during translation elongation. During this step, the ribosome changes from the pre-translocational (PRE) to the post-translocational (POST) state as the newly formed A-site-bound peptidyl-tRNA and P-site-bound deacylated tRNA move to the P and E sites, respectively. Catalyzes the coordinated movement of the two tRNA molecules, the mRNA and conformational changes in the ribosome.</text>
</comment>
<dbReference type="PRINTS" id="PR00315">
    <property type="entry name" value="ELONGATNFCT"/>
</dbReference>
<dbReference type="InterPro" id="IPR000640">
    <property type="entry name" value="EFG_V-like"/>
</dbReference>
<dbReference type="Pfam" id="PF14492">
    <property type="entry name" value="EFG_III"/>
    <property type="match status" value="1"/>
</dbReference>
<dbReference type="FunFam" id="3.30.70.870:FF:000001">
    <property type="entry name" value="Elongation factor G"/>
    <property type="match status" value="1"/>
</dbReference>
<dbReference type="EMBL" id="AP022563">
    <property type="protein sequence ID" value="BBX18573.1"/>
    <property type="molecule type" value="Genomic_DNA"/>
</dbReference>
<dbReference type="InterPro" id="IPR053905">
    <property type="entry name" value="EF-G-like_DII"/>
</dbReference>
<dbReference type="Pfam" id="PF22042">
    <property type="entry name" value="EF-G_D2"/>
    <property type="match status" value="1"/>
</dbReference>
<organism evidence="9 10">
    <name type="scientific">Mycolicibacterium duvalii</name>
    <dbReference type="NCBI Taxonomy" id="39688"/>
    <lineage>
        <taxon>Bacteria</taxon>
        <taxon>Bacillati</taxon>
        <taxon>Actinomycetota</taxon>
        <taxon>Actinomycetes</taxon>
        <taxon>Mycobacteriales</taxon>
        <taxon>Mycobacteriaceae</taxon>
        <taxon>Mycolicibacterium</taxon>
    </lineage>
</organism>
<keyword evidence="5 7" id="KW-0342">GTP-binding</keyword>
<evidence type="ECO:0000256" key="3">
    <source>
        <dbReference type="ARBA" id="ARBA00022768"/>
    </source>
</evidence>
<dbReference type="FunFam" id="2.40.30.10:FF:000006">
    <property type="entry name" value="Elongation factor G"/>
    <property type="match status" value="1"/>
</dbReference>
<dbReference type="Pfam" id="PF00679">
    <property type="entry name" value="EFG_C"/>
    <property type="match status" value="1"/>
</dbReference>
<comment type="similarity">
    <text evidence="1 7">Belongs to the TRAFAC class translation factor GTPase superfamily. Classic translation factor GTPase family. EF-G/EF-2 subfamily.</text>
</comment>
<dbReference type="InterPro" id="IPR000795">
    <property type="entry name" value="T_Tr_GTP-bd_dom"/>
</dbReference>
<dbReference type="GO" id="GO:0005737">
    <property type="term" value="C:cytoplasm"/>
    <property type="evidence" value="ECO:0007669"/>
    <property type="project" value="UniProtKB-SubCell"/>
</dbReference>
<evidence type="ECO:0000313" key="9">
    <source>
        <dbReference type="EMBL" id="BBX18573.1"/>
    </source>
</evidence>
<dbReference type="Gene3D" id="3.40.50.300">
    <property type="entry name" value="P-loop containing nucleotide triphosphate hydrolases"/>
    <property type="match status" value="1"/>
</dbReference>
<dbReference type="FunFam" id="3.40.50.300:FF:000029">
    <property type="entry name" value="Elongation factor G"/>
    <property type="match status" value="1"/>
</dbReference>
<dbReference type="Pfam" id="PF00009">
    <property type="entry name" value="GTP_EFTU"/>
    <property type="match status" value="1"/>
</dbReference>
<dbReference type="GO" id="GO:0003924">
    <property type="term" value="F:GTPase activity"/>
    <property type="evidence" value="ECO:0007669"/>
    <property type="project" value="InterPro"/>
</dbReference>
<dbReference type="InterPro" id="IPR035647">
    <property type="entry name" value="EFG_III/V"/>
</dbReference>
<dbReference type="GO" id="GO:0005525">
    <property type="term" value="F:GTP binding"/>
    <property type="evidence" value="ECO:0007669"/>
    <property type="project" value="UniProtKB-UniRule"/>
</dbReference>
<evidence type="ECO:0000256" key="2">
    <source>
        <dbReference type="ARBA" id="ARBA00022741"/>
    </source>
</evidence>
<dbReference type="Pfam" id="PF03764">
    <property type="entry name" value="EFG_IV"/>
    <property type="match status" value="1"/>
</dbReference>
<dbReference type="InterPro" id="IPR035649">
    <property type="entry name" value="EFG_V"/>
</dbReference>
<dbReference type="FunFam" id="3.30.70.240:FF:000001">
    <property type="entry name" value="Elongation factor G"/>
    <property type="match status" value="1"/>
</dbReference>
<dbReference type="SUPFAM" id="SSF54980">
    <property type="entry name" value="EF-G C-terminal domain-like"/>
    <property type="match status" value="2"/>
</dbReference>
<dbReference type="SUPFAM" id="SSF54211">
    <property type="entry name" value="Ribosomal protein S5 domain 2-like"/>
    <property type="match status" value="1"/>
</dbReference>
<dbReference type="CDD" id="cd01886">
    <property type="entry name" value="EF-G"/>
    <property type="match status" value="1"/>
</dbReference>